<feature type="domain" description="DUF6851" evidence="3">
    <location>
        <begin position="89"/>
        <end position="224"/>
    </location>
</feature>
<dbReference type="InterPro" id="IPR052559">
    <property type="entry name" value="V-haloperoxidase"/>
</dbReference>
<dbReference type="PANTHER" id="PTHR34599">
    <property type="entry name" value="PEROXIDASE-RELATED"/>
    <property type="match status" value="1"/>
</dbReference>
<proteinExistence type="predicted"/>
<keyword evidence="6" id="KW-1185">Reference proteome</keyword>
<dbReference type="Gramene" id="CDF35158">
    <property type="protein sequence ID" value="CDF35158"/>
    <property type="gene ID" value="CHC_T00003497001"/>
</dbReference>
<dbReference type="Gene3D" id="1.10.606.10">
    <property type="entry name" value="Vanadium-containing Chloroperoxidase, domain 2"/>
    <property type="match status" value="1"/>
</dbReference>
<feature type="domain" description="Vanadium-dependent haloperoxidase NapH1-like second helical-bundle" evidence="4">
    <location>
        <begin position="338"/>
        <end position="516"/>
    </location>
</feature>
<evidence type="ECO:0000259" key="4">
    <source>
        <dbReference type="Pfam" id="PF22778"/>
    </source>
</evidence>
<dbReference type="Pfam" id="PF21167">
    <property type="entry name" value="DUF6851"/>
    <property type="match status" value="1"/>
</dbReference>
<feature type="chain" id="PRO_5004443256" evidence="2">
    <location>
        <begin position="33"/>
        <end position="531"/>
    </location>
</feature>
<dbReference type="InterPro" id="IPR016119">
    <property type="entry name" value="Br/Cl_peroxidase_C"/>
</dbReference>
<reference evidence="6" key="1">
    <citation type="journal article" date="2013" name="Proc. Natl. Acad. Sci. U.S.A.">
        <title>Genome structure and metabolic features in the red seaweed Chondrus crispus shed light on evolution of the Archaeplastida.</title>
        <authorList>
            <person name="Collen J."/>
            <person name="Porcel B."/>
            <person name="Carre W."/>
            <person name="Ball S.G."/>
            <person name="Chaparro C."/>
            <person name="Tonon T."/>
            <person name="Barbeyron T."/>
            <person name="Michel G."/>
            <person name="Noel B."/>
            <person name="Valentin K."/>
            <person name="Elias M."/>
            <person name="Artiguenave F."/>
            <person name="Arun A."/>
            <person name="Aury J.M."/>
            <person name="Barbosa-Neto J.F."/>
            <person name="Bothwell J.H."/>
            <person name="Bouget F.Y."/>
            <person name="Brillet L."/>
            <person name="Cabello-Hurtado F."/>
            <person name="Capella-Gutierrez S."/>
            <person name="Charrier B."/>
            <person name="Cladiere L."/>
            <person name="Cock J.M."/>
            <person name="Coelho S.M."/>
            <person name="Colleoni C."/>
            <person name="Czjzek M."/>
            <person name="Da Silva C."/>
            <person name="Delage L."/>
            <person name="Denoeud F."/>
            <person name="Deschamps P."/>
            <person name="Dittami S.M."/>
            <person name="Gabaldon T."/>
            <person name="Gachon C.M."/>
            <person name="Groisillier A."/>
            <person name="Herve C."/>
            <person name="Jabbari K."/>
            <person name="Katinka M."/>
            <person name="Kloareg B."/>
            <person name="Kowalczyk N."/>
            <person name="Labadie K."/>
            <person name="Leblanc C."/>
            <person name="Lopez P.J."/>
            <person name="McLachlan D.H."/>
            <person name="Meslet-Cladiere L."/>
            <person name="Moustafa A."/>
            <person name="Nehr Z."/>
            <person name="Nyvall Collen P."/>
            <person name="Panaud O."/>
            <person name="Partensky F."/>
            <person name="Poulain J."/>
            <person name="Rensing S.A."/>
            <person name="Rousvoal S."/>
            <person name="Samson G."/>
            <person name="Symeonidi A."/>
            <person name="Weissenbach J."/>
            <person name="Zambounis A."/>
            <person name="Wincker P."/>
            <person name="Boyen C."/>
        </authorList>
    </citation>
    <scope>NUCLEOTIDE SEQUENCE [LARGE SCALE GENOMIC DNA]</scope>
    <source>
        <strain evidence="6">cv. Stackhouse</strain>
    </source>
</reference>
<dbReference type="InterPro" id="IPR049283">
    <property type="entry name" value="DUF6851"/>
</dbReference>
<dbReference type="EMBL" id="HG001720">
    <property type="protein sequence ID" value="CDF35158.1"/>
    <property type="molecule type" value="Genomic_DNA"/>
</dbReference>
<dbReference type="SUPFAM" id="SSF48317">
    <property type="entry name" value="Acid phosphatase/Vanadium-dependent haloperoxidase"/>
    <property type="match status" value="1"/>
</dbReference>
<dbReference type="InterPro" id="IPR036938">
    <property type="entry name" value="PAP2/HPO_sf"/>
</dbReference>
<dbReference type="Pfam" id="PF22778">
    <property type="entry name" value="VCPO_2nd"/>
    <property type="match status" value="1"/>
</dbReference>
<dbReference type="GO" id="GO:0004601">
    <property type="term" value="F:peroxidase activity"/>
    <property type="evidence" value="ECO:0007669"/>
    <property type="project" value="InterPro"/>
</dbReference>
<accession>R7QBK3</accession>
<evidence type="ECO:0000256" key="1">
    <source>
        <dbReference type="SAM" id="MobiDB-lite"/>
    </source>
</evidence>
<dbReference type="InterPro" id="IPR055161">
    <property type="entry name" value="NapH1-like_2nd"/>
</dbReference>
<dbReference type="PANTHER" id="PTHR34599:SF2">
    <property type="entry name" value="TRAF-TYPE DOMAIN-CONTAINING PROTEIN"/>
    <property type="match status" value="1"/>
</dbReference>
<dbReference type="KEGG" id="ccp:CHC_T00003497001"/>
<organism evidence="5 6">
    <name type="scientific">Chondrus crispus</name>
    <name type="common">Carrageen Irish moss</name>
    <name type="synonym">Polymorpha crispa</name>
    <dbReference type="NCBI Taxonomy" id="2769"/>
    <lineage>
        <taxon>Eukaryota</taxon>
        <taxon>Rhodophyta</taxon>
        <taxon>Florideophyceae</taxon>
        <taxon>Rhodymeniophycidae</taxon>
        <taxon>Gigartinales</taxon>
        <taxon>Gigartinaceae</taxon>
        <taxon>Chondrus</taxon>
    </lineage>
</organism>
<feature type="signal peptide" evidence="2">
    <location>
        <begin position="1"/>
        <end position="32"/>
    </location>
</feature>
<dbReference type="OrthoDB" id="2115at2759"/>
<dbReference type="PhylomeDB" id="R7QBK3"/>
<keyword evidence="2" id="KW-0732">Signal</keyword>
<feature type="region of interest" description="Disordered" evidence="1">
    <location>
        <begin position="261"/>
        <end position="281"/>
    </location>
</feature>
<dbReference type="AlphaFoldDB" id="R7QBK3"/>
<sequence>MEPRFSFFKMRPTAAFLVVLLVVLPHIAVVAAQESANTTATAPTLIQQLLVSFDPPNEVLFLLFPRSILVAQTALAVRYFLLISAVGHDLTAACHPVILSFFGTKDEIPAAFCTPEENAITNAYFGYRVLESQFPEEAAPYGRFLARLGLDPYNRSTDTSTKNGWANVFAARMLTYFDNDGWNAQGDKTRDDFRRKYSDSSFYMPRNPAFLPPSKLRRPLRWQPLTVQLDQKGYFASQIHVVPHIGSQAKPLVLSPRELRAKRAPSPYRTPNRKRSLGAEDEKTVRRAIKKLLRRSVKLTTKKLALVHWWENKFLSLGVIVPYYIGVLQLDSLQANRLFLGEMLAQHDAMVLAWKEKTAHDLVRPTTMMRRLLAGRKIRAYRGFKKGVGMVKAEEWEPAVPVQPHSEYPSASAVLCKVSADQLELALRDMLGNASTGIPPLVQTIAPMGQPLSAPGTPVDVPVSVRFETLQEAARSCGTSRLDGGVHFEAAVAAGRRLADGVGEKAYQHVKDLYQGRVPEGCERCIHAETK</sequence>
<dbReference type="RefSeq" id="XP_005714977.1">
    <property type="nucleotide sequence ID" value="XM_005714920.1"/>
</dbReference>
<evidence type="ECO:0000256" key="2">
    <source>
        <dbReference type="SAM" id="SignalP"/>
    </source>
</evidence>
<evidence type="ECO:0000259" key="3">
    <source>
        <dbReference type="Pfam" id="PF21167"/>
    </source>
</evidence>
<protein>
    <submittedName>
        <fullName evidence="5">Uncharacterized protein</fullName>
    </submittedName>
</protein>
<name>R7QBK3_CHOCR</name>
<evidence type="ECO:0000313" key="6">
    <source>
        <dbReference type="Proteomes" id="UP000012073"/>
    </source>
</evidence>
<evidence type="ECO:0000313" key="5">
    <source>
        <dbReference type="EMBL" id="CDF35158.1"/>
    </source>
</evidence>
<dbReference type="Proteomes" id="UP000012073">
    <property type="component" value="Unassembled WGS sequence"/>
</dbReference>
<gene>
    <name evidence="5" type="ORF">CHC_T00003497001</name>
</gene>
<dbReference type="GeneID" id="17322698"/>